<accession>A0A934T060</accession>
<sequence length="71" mass="6812">MVTVPVGGMAMEAVGKVTVAEAVGKVTVAEAAGKVMVAEVDGKVMAAEADGAAAPCRRRVMGAAAGVGVSP</sequence>
<dbReference type="EMBL" id="JAEPBG010000023">
    <property type="protein sequence ID" value="MBK4738545.1"/>
    <property type="molecule type" value="Genomic_DNA"/>
</dbReference>
<dbReference type="AlphaFoldDB" id="A0A934T060"/>
<dbReference type="RefSeq" id="WP_200597875.1">
    <property type="nucleotide sequence ID" value="NZ_JAEPBG010000023.1"/>
</dbReference>
<comment type="caution">
    <text evidence="1">The sequence shown here is derived from an EMBL/GenBank/DDBJ whole genome shotgun (WGS) entry which is preliminary data.</text>
</comment>
<evidence type="ECO:0000313" key="1">
    <source>
        <dbReference type="EMBL" id="MBK4738545.1"/>
    </source>
</evidence>
<evidence type="ECO:0000313" key="2">
    <source>
        <dbReference type="Proteomes" id="UP000622890"/>
    </source>
</evidence>
<protein>
    <submittedName>
        <fullName evidence="1">Uncharacterized protein</fullName>
    </submittedName>
</protein>
<reference evidence="1" key="1">
    <citation type="submission" date="2021-01" db="EMBL/GenBank/DDBJ databases">
        <title>Genome sequence of strain Noviherbaspirillum sp. DKR-6.</title>
        <authorList>
            <person name="Chaudhary D.K."/>
        </authorList>
    </citation>
    <scope>NUCLEOTIDE SEQUENCE</scope>
    <source>
        <strain evidence="1">DKR-6</strain>
    </source>
</reference>
<name>A0A934T060_9BURK</name>
<dbReference type="Proteomes" id="UP000622890">
    <property type="component" value="Unassembled WGS sequence"/>
</dbReference>
<keyword evidence="2" id="KW-1185">Reference proteome</keyword>
<gene>
    <name evidence="1" type="ORF">JJB74_28345</name>
</gene>
<proteinExistence type="predicted"/>
<organism evidence="1 2">
    <name type="scientific">Noviherbaspirillum pedocola</name>
    <dbReference type="NCBI Taxonomy" id="2801341"/>
    <lineage>
        <taxon>Bacteria</taxon>
        <taxon>Pseudomonadati</taxon>
        <taxon>Pseudomonadota</taxon>
        <taxon>Betaproteobacteria</taxon>
        <taxon>Burkholderiales</taxon>
        <taxon>Oxalobacteraceae</taxon>
        <taxon>Noviherbaspirillum</taxon>
    </lineage>
</organism>